<feature type="compositionally biased region" description="Basic and acidic residues" evidence="1">
    <location>
        <begin position="24"/>
        <end position="33"/>
    </location>
</feature>
<dbReference type="GO" id="GO:0003676">
    <property type="term" value="F:nucleic acid binding"/>
    <property type="evidence" value="ECO:0007669"/>
    <property type="project" value="InterPro"/>
</dbReference>
<evidence type="ECO:0000313" key="3">
    <source>
        <dbReference type="EMBL" id="GEU43651.1"/>
    </source>
</evidence>
<dbReference type="AlphaFoldDB" id="A0A6L2K2N0"/>
<keyword evidence="3" id="KW-0695">RNA-directed DNA polymerase</keyword>
<comment type="caution">
    <text evidence="3">The sequence shown here is derived from an EMBL/GenBank/DDBJ whole genome shotgun (WGS) entry which is preliminary data.</text>
</comment>
<dbReference type="PANTHER" id="PTHR48475">
    <property type="entry name" value="RIBONUCLEASE H"/>
    <property type="match status" value="1"/>
</dbReference>
<feature type="region of interest" description="Disordered" evidence="1">
    <location>
        <begin position="143"/>
        <end position="172"/>
    </location>
</feature>
<evidence type="ECO:0000259" key="2">
    <source>
        <dbReference type="PROSITE" id="PS50994"/>
    </source>
</evidence>
<proteinExistence type="predicted"/>
<accession>A0A6L2K2N0</accession>
<protein>
    <submittedName>
        <fullName evidence="3">Reverse transcriptase domain-containing protein</fullName>
    </submittedName>
</protein>
<dbReference type="GO" id="GO:0004523">
    <property type="term" value="F:RNA-DNA hybrid ribonuclease activity"/>
    <property type="evidence" value="ECO:0007669"/>
    <property type="project" value="InterPro"/>
</dbReference>
<dbReference type="InterPro" id="IPR012337">
    <property type="entry name" value="RNaseH-like_sf"/>
</dbReference>
<dbReference type="GO" id="GO:0015074">
    <property type="term" value="P:DNA integration"/>
    <property type="evidence" value="ECO:0007669"/>
    <property type="project" value="InterPro"/>
</dbReference>
<feature type="region of interest" description="Disordered" evidence="1">
    <location>
        <begin position="24"/>
        <end position="47"/>
    </location>
</feature>
<gene>
    <name evidence="3" type="ORF">Tci_015629</name>
</gene>
<keyword evidence="3" id="KW-0548">Nucleotidyltransferase</keyword>
<dbReference type="PROSITE" id="PS50994">
    <property type="entry name" value="INTEGRASE"/>
    <property type="match status" value="1"/>
</dbReference>
<dbReference type="InterPro" id="IPR001584">
    <property type="entry name" value="Integrase_cat-core"/>
</dbReference>
<dbReference type="InterPro" id="IPR002156">
    <property type="entry name" value="RNaseH_domain"/>
</dbReference>
<dbReference type="Pfam" id="PF13456">
    <property type="entry name" value="RVT_3"/>
    <property type="match status" value="1"/>
</dbReference>
<sequence>MTTAVEKRNASKFCEFHGEWKSLGKGGHKEGNLKKGKTAGNTDGEEDGTEGLMIIEAEMGGHSVHRIYVDEGSSSEILYEHCFNRFRPEIGDEEHSTPAWMNFMVVRTPSPSNGIIGRPGVRRIQAVPSTVGYSIRMHNGFRTRNTTTCNKPGHKRKRSRMSTRQIKEKRAGPERNKAIYKEVEKMVDASIMKKVHYHIWLSNPVLVKKHEELTEDDPQDTTMEDEEALLDPWILFTDGSSCIDGFTLPTTKEYESLIAGLQIAEQMGIKNLQANVDLWLVANQVNETYIAKEPGMIKYLENVKALANTFKEFCINKVPRGENKKVDALSKIASTSFAHLIKKVLVDELKEKSIYEKEVLAVVEDEGHTWMTPIHEYLVEEIQLEEKKKARAVHHKAKRYNVKNEVLYTKSFLRPWLRCVRPLQTNHVLRETHEGSCSMHVGPRSVPFYKWGIDIAGPFMNGPRKVKFLIVAIDYLNKWIEAKPVATIMGAQIKKFVWDNIVCRFGLPGEIISDNEKQFMDNPFKDWCENLCIRQCFAFVKHLQANGLVERANMSLSEGIKARLDERSKTWLEEISHVLWAHRIMIKFNKGETSFSLTYGTEAVIPVEIGMPTLRTAEVNMIKNNESLGINMDILDEKREQATIQEAKIKA</sequence>
<name>A0A6L2K2N0_TANCI</name>
<dbReference type="Pfam" id="PF00665">
    <property type="entry name" value="rve"/>
    <property type="match status" value="1"/>
</dbReference>
<dbReference type="SUPFAM" id="SSF53098">
    <property type="entry name" value="Ribonuclease H-like"/>
    <property type="match status" value="2"/>
</dbReference>
<dbReference type="Gene3D" id="3.30.420.10">
    <property type="entry name" value="Ribonuclease H-like superfamily/Ribonuclease H"/>
    <property type="match status" value="2"/>
</dbReference>
<dbReference type="EMBL" id="BKCJ010001739">
    <property type="protein sequence ID" value="GEU43651.1"/>
    <property type="molecule type" value="Genomic_DNA"/>
</dbReference>
<dbReference type="PANTHER" id="PTHR48475:SF2">
    <property type="entry name" value="RIBONUCLEASE H"/>
    <property type="match status" value="1"/>
</dbReference>
<dbReference type="InterPro" id="IPR036397">
    <property type="entry name" value="RNaseH_sf"/>
</dbReference>
<feature type="domain" description="Integrase catalytic" evidence="2">
    <location>
        <begin position="443"/>
        <end position="614"/>
    </location>
</feature>
<evidence type="ECO:0000256" key="1">
    <source>
        <dbReference type="SAM" id="MobiDB-lite"/>
    </source>
</evidence>
<keyword evidence="3" id="KW-0808">Transferase</keyword>
<feature type="compositionally biased region" description="Basic residues" evidence="1">
    <location>
        <begin position="152"/>
        <end position="161"/>
    </location>
</feature>
<reference evidence="3" key="1">
    <citation type="journal article" date="2019" name="Sci. Rep.">
        <title>Draft genome of Tanacetum cinerariifolium, the natural source of mosquito coil.</title>
        <authorList>
            <person name="Yamashiro T."/>
            <person name="Shiraishi A."/>
            <person name="Satake H."/>
            <person name="Nakayama K."/>
        </authorList>
    </citation>
    <scope>NUCLEOTIDE SEQUENCE</scope>
</reference>
<organism evidence="3">
    <name type="scientific">Tanacetum cinerariifolium</name>
    <name type="common">Dalmatian daisy</name>
    <name type="synonym">Chrysanthemum cinerariifolium</name>
    <dbReference type="NCBI Taxonomy" id="118510"/>
    <lineage>
        <taxon>Eukaryota</taxon>
        <taxon>Viridiplantae</taxon>
        <taxon>Streptophyta</taxon>
        <taxon>Embryophyta</taxon>
        <taxon>Tracheophyta</taxon>
        <taxon>Spermatophyta</taxon>
        <taxon>Magnoliopsida</taxon>
        <taxon>eudicotyledons</taxon>
        <taxon>Gunneridae</taxon>
        <taxon>Pentapetalae</taxon>
        <taxon>asterids</taxon>
        <taxon>campanulids</taxon>
        <taxon>Asterales</taxon>
        <taxon>Asteraceae</taxon>
        <taxon>Asteroideae</taxon>
        <taxon>Anthemideae</taxon>
        <taxon>Anthemidinae</taxon>
        <taxon>Tanacetum</taxon>
    </lineage>
</organism>
<dbReference type="GO" id="GO:0003964">
    <property type="term" value="F:RNA-directed DNA polymerase activity"/>
    <property type="evidence" value="ECO:0007669"/>
    <property type="project" value="UniProtKB-KW"/>
</dbReference>